<dbReference type="Proteomes" id="UP000319257">
    <property type="component" value="Unassembled WGS sequence"/>
</dbReference>
<feature type="compositionally biased region" description="Polar residues" evidence="1">
    <location>
        <begin position="134"/>
        <end position="153"/>
    </location>
</feature>
<dbReference type="InterPro" id="IPR018834">
    <property type="entry name" value="DNA/RNA-bd_Est1-type"/>
</dbReference>
<dbReference type="STRING" id="1093900.A0A507AN83"/>
<protein>
    <recommendedName>
        <fullName evidence="2">DNA/RNA-binding domain-containing protein</fullName>
    </recommendedName>
</protein>
<accession>A0A507AN83</accession>
<reference evidence="3 4" key="1">
    <citation type="submission" date="2019-06" db="EMBL/GenBank/DDBJ databases">
        <title>Draft genome sequence of the filamentous fungus Phialemoniopsis curvata isolated from diesel fuel.</title>
        <authorList>
            <person name="Varaljay V.A."/>
            <person name="Lyon W.J."/>
            <person name="Crouch A.L."/>
            <person name="Drake C.E."/>
            <person name="Hollomon J.M."/>
            <person name="Nadeau L.J."/>
            <person name="Nunn H.S."/>
            <person name="Stevenson B.S."/>
            <person name="Bojanowski C.L."/>
            <person name="Crookes-Goodson W.J."/>
        </authorList>
    </citation>
    <scope>NUCLEOTIDE SEQUENCE [LARGE SCALE GENOMIC DNA]</scope>
    <source>
        <strain evidence="3 4">D216</strain>
    </source>
</reference>
<keyword evidence="4" id="KW-1185">Reference proteome</keyword>
<evidence type="ECO:0000256" key="1">
    <source>
        <dbReference type="SAM" id="MobiDB-lite"/>
    </source>
</evidence>
<dbReference type="OrthoDB" id="2017974at2759"/>
<comment type="caution">
    <text evidence="3">The sequence shown here is derived from an EMBL/GenBank/DDBJ whole genome shotgun (WGS) entry which is preliminary data.</text>
</comment>
<dbReference type="GO" id="GO:0070034">
    <property type="term" value="F:telomerase RNA binding"/>
    <property type="evidence" value="ECO:0007669"/>
    <property type="project" value="TreeGrafter"/>
</dbReference>
<dbReference type="FunFam" id="1.25.40.10:FF:000202">
    <property type="entry name" value="Unplaced genomic scaffold supercont1.7, whole genome shotgun sequence"/>
    <property type="match status" value="1"/>
</dbReference>
<dbReference type="InterPro" id="IPR011990">
    <property type="entry name" value="TPR-like_helical_dom_sf"/>
</dbReference>
<proteinExistence type="predicted"/>
<feature type="region of interest" description="Disordered" evidence="1">
    <location>
        <begin position="736"/>
        <end position="763"/>
    </location>
</feature>
<dbReference type="GO" id="GO:0000184">
    <property type="term" value="P:nuclear-transcribed mRNA catabolic process, nonsense-mediated decay"/>
    <property type="evidence" value="ECO:0007669"/>
    <property type="project" value="TreeGrafter"/>
</dbReference>
<dbReference type="GeneID" id="41977983"/>
<dbReference type="SUPFAM" id="SSF48452">
    <property type="entry name" value="TPR-like"/>
    <property type="match status" value="1"/>
</dbReference>
<sequence>MADRLQQRFTEHLRLNNRYRCVICSRSQFDRRGLGRHLETEHDKQTTTQEGAAELQRLIEAGRPRDKPPDPALPAVRTHAPSSSKRPSPEPDIQPGDQSEGAGGTGVRDRGPDWSPSQDKDDDEGSDRRKRIKSPTSSVQVQHTQGSPTTTSRSRARPQLSARAPGDTLADPRNPKGRRIWEGGSLRPSGYVPGQRGSSRYQEADEEEDRNTVERCIKQPQTRPISHEQLVAEVKGIYAGLVMVESKCIEVDNGQNAQSASDAKLSDEQWQALIALHRTLLHEHHDFFLASQHPSASAALRRLALKYAMPARMWRHGIHSFLELLRARLPESREHMLSFIYLAYSIMALLFETVPAFEDVWIECLGDLGRYRMAIEDDDLRDREVWTTVSRRWYSRASDKTPSTGRLYHHLAILARPHAVQQLFFYTKSLTVAVPFPAARESILTLLDPVLSDPTKVQTFDLAFVEVHALMFTKRHLEKLPYSMTKYHKVLDEQIARNPRAYIEMGYLTAIVNCSAELEYGSESNCLIQTISQAKKEVDAENAMVGIECFEPDVTPSEIYIKARSFSVITDEIILRRFGDTSCFGYIHARLVWLLHLAETPQAMAYMEDFFPWKLLVLSLNFLLADQKDLSSIEAEAFPRPEKGEQRPLREDWALRGYPGTDNYFPSDWFRPDLDEEDKAFETASMTQDRKERILWLAVRLARYRKWITYDGDIQHRFNAVAKYDMDVSLVLKKEPGLEDGSGTEDSVTDRDTTMSSPPTIIE</sequence>
<gene>
    <name evidence="3" type="ORF">E0L32_010536</name>
</gene>
<dbReference type="PANTHER" id="PTHR15696">
    <property type="entry name" value="SMG-7 SUPPRESSOR WITH MORPHOLOGICAL EFFECT ON GENITALIA PROTEIN 7"/>
    <property type="match status" value="1"/>
</dbReference>
<dbReference type="InParanoid" id="A0A507AN83"/>
<dbReference type="InterPro" id="IPR045153">
    <property type="entry name" value="Est1/Ebs1-like"/>
</dbReference>
<dbReference type="EMBL" id="SKBQ01000086">
    <property type="protein sequence ID" value="TPX07744.1"/>
    <property type="molecule type" value="Genomic_DNA"/>
</dbReference>
<dbReference type="AlphaFoldDB" id="A0A507AN83"/>
<evidence type="ECO:0000313" key="3">
    <source>
        <dbReference type="EMBL" id="TPX07744.1"/>
    </source>
</evidence>
<evidence type="ECO:0000259" key="2">
    <source>
        <dbReference type="Pfam" id="PF10373"/>
    </source>
</evidence>
<name>A0A507AN83_9PEZI</name>
<dbReference type="RefSeq" id="XP_030989455.1">
    <property type="nucleotide sequence ID" value="XM_031133165.1"/>
</dbReference>
<dbReference type="GO" id="GO:0042162">
    <property type="term" value="F:telomeric DNA binding"/>
    <property type="evidence" value="ECO:0007669"/>
    <property type="project" value="TreeGrafter"/>
</dbReference>
<dbReference type="PANTHER" id="PTHR15696:SF0">
    <property type="entry name" value="TELOMERASE-BINDING PROTEIN EST1A"/>
    <property type="match status" value="1"/>
</dbReference>
<feature type="domain" description="DNA/RNA-binding" evidence="2">
    <location>
        <begin position="390"/>
        <end position="463"/>
    </location>
</feature>
<feature type="compositionally biased region" description="Basic and acidic residues" evidence="1">
    <location>
        <begin position="60"/>
        <end position="69"/>
    </location>
</feature>
<feature type="region of interest" description="Disordered" evidence="1">
    <location>
        <begin position="59"/>
        <end position="211"/>
    </location>
</feature>
<dbReference type="Pfam" id="PF10373">
    <property type="entry name" value="EST1_DNA_bind"/>
    <property type="match status" value="1"/>
</dbReference>
<organism evidence="3 4">
    <name type="scientific">Thyridium curvatum</name>
    <dbReference type="NCBI Taxonomy" id="1093900"/>
    <lineage>
        <taxon>Eukaryota</taxon>
        <taxon>Fungi</taxon>
        <taxon>Dikarya</taxon>
        <taxon>Ascomycota</taxon>
        <taxon>Pezizomycotina</taxon>
        <taxon>Sordariomycetes</taxon>
        <taxon>Sordariomycetidae</taxon>
        <taxon>Thyridiales</taxon>
        <taxon>Thyridiaceae</taxon>
        <taxon>Thyridium</taxon>
    </lineage>
</organism>
<dbReference type="GO" id="GO:0005697">
    <property type="term" value="C:telomerase holoenzyme complex"/>
    <property type="evidence" value="ECO:0007669"/>
    <property type="project" value="TreeGrafter"/>
</dbReference>
<evidence type="ECO:0000313" key="4">
    <source>
        <dbReference type="Proteomes" id="UP000319257"/>
    </source>
</evidence>
<feature type="compositionally biased region" description="Polar residues" evidence="1">
    <location>
        <begin position="754"/>
        <end position="763"/>
    </location>
</feature>
<dbReference type="Gene3D" id="1.25.40.10">
    <property type="entry name" value="Tetratricopeptide repeat domain"/>
    <property type="match status" value="1"/>
</dbReference>